<proteinExistence type="predicted"/>
<dbReference type="SUPFAM" id="SSF54593">
    <property type="entry name" value="Glyoxalase/Bleomycin resistance protein/Dihydroxybiphenyl dioxygenase"/>
    <property type="match status" value="1"/>
</dbReference>
<dbReference type="EMBL" id="CP124616">
    <property type="protein sequence ID" value="WGW04529.1"/>
    <property type="molecule type" value="Genomic_DNA"/>
</dbReference>
<dbReference type="Pfam" id="PF13669">
    <property type="entry name" value="Glyoxalase_4"/>
    <property type="match status" value="1"/>
</dbReference>
<name>A0ABY8QIR8_9RHOB</name>
<dbReference type="InterPro" id="IPR029068">
    <property type="entry name" value="Glyas_Bleomycin-R_OHBP_Dase"/>
</dbReference>
<reference evidence="1 2" key="1">
    <citation type="submission" date="2023-05" db="EMBL/GenBank/DDBJ databases">
        <title>YMD87, complete Genome.</title>
        <authorList>
            <person name="Zhang J."/>
            <person name="Xu X."/>
        </authorList>
    </citation>
    <scope>NUCLEOTIDE SEQUENCE [LARGE SCALE GENOMIC DNA]</scope>
    <source>
        <strain evidence="1 2">YMD87</strain>
    </source>
</reference>
<evidence type="ECO:0000313" key="2">
    <source>
        <dbReference type="Proteomes" id="UP001241605"/>
    </source>
</evidence>
<keyword evidence="2" id="KW-1185">Reference proteome</keyword>
<dbReference type="RefSeq" id="WP_282301164.1">
    <property type="nucleotide sequence ID" value="NZ_CP124616.1"/>
</dbReference>
<gene>
    <name evidence="1" type="ORF">QF118_02970</name>
</gene>
<organism evidence="1 2">
    <name type="scientific">Tropicibacter oceani</name>
    <dbReference type="NCBI Taxonomy" id="3058420"/>
    <lineage>
        <taxon>Bacteria</taxon>
        <taxon>Pseudomonadati</taxon>
        <taxon>Pseudomonadota</taxon>
        <taxon>Alphaproteobacteria</taxon>
        <taxon>Rhodobacterales</taxon>
        <taxon>Roseobacteraceae</taxon>
        <taxon>Tropicibacter</taxon>
    </lineage>
</organism>
<sequence>MQIDHFAYLVKDTDRAIAALPHPGAEVTLYRHALDSQQAYISFVRTAHDAPLIELVEPFEGNAVMQARLTREGTPSVLYHVGYTVDDFDAEFGRMRRGGWMPLTRPFEGLTPGCRASHLYNPDFGVVEIMEVAQ</sequence>
<dbReference type="Proteomes" id="UP001241605">
    <property type="component" value="Chromosome"/>
</dbReference>
<evidence type="ECO:0000313" key="1">
    <source>
        <dbReference type="EMBL" id="WGW04529.1"/>
    </source>
</evidence>
<accession>A0ABY8QIR8</accession>
<protein>
    <submittedName>
        <fullName evidence="1">VOC family protein</fullName>
    </submittedName>
</protein>
<dbReference type="Gene3D" id="3.10.180.10">
    <property type="entry name" value="2,3-Dihydroxybiphenyl 1,2-Dioxygenase, domain 1"/>
    <property type="match status" value="1"/>
</dbReference>